<evidence type="ECO:0000313" key="3">
    <source>
        <dbReference type="Proteomes" id="UP001176961"/>
    </source>
</evidence>
<dbReference type="InterPro" id="IPR052961">
    <property type="entry name" value="Oxido-Kinase-like_Enzymes"/>
</dbReference>
<dbReference type="Proteomes" id="UP001176961">
    <property type="component" value="Unassembled WGS sequence"/>
</dbReference>
<dbReference type="EMBL" id="CATQJL010000316">
    <property type="protein sequence ID" value="CAJ0606668.1"/>
    <property type="molecule type" value="Genomic_DNA"/>
</dbReference>
<dbReference type="Gene3D" id="3.90.1200.10">
    <property type="match status" value="1"/>
</dbReference>
<comment type="caution">
    <text evidence="2">The sequence shown here is derived from an EMBL/GenBank/DDBJ whole genome shotgun (WGS) entry which is preliminary data.</text>
</comment>
<evidence type="ECO:0000313" key="2">
    <source>
        <dbReference type="EMBL" id="CAJ0606668.1"/>
    </source>
</evidence>
<protein>
    <recommendedName>
        <fullName evidence="1">CHK kinase-like domain-containing protein</fullName>
    </recommendedName>
</protein>
<feature type="domain" description="CHK kinase-like" evidence="1">
    <location>
        <begin position="144"/>
        <end position="331"/>
    </location>
</feature>
<dbReference type="InterPro" id="IPR011009">
    <property type="entry name" value="Kinase-like_dom_sf"/>
</dbReference>
<dbReference type="AlphaFoldDB" id="A0AA36HAX0"/>
<name>A0AA36HAX0_CYLNA</name>
<gene>
    <name evidence="2" type="ORF">CYNAS_LOCUS18651</name>
</gene>
<proteinExistence type="predicted"/>
<dbReference type="SUPFAM" id="SSF56112">
    <property type="entry name" value="Protein kinase-like (PK-like)"/>
    <property type="match status" value="1"/>
</dbReference>
<dbReference type="Pfam" id="PF07914">
    <property type="entry name" value="DUF1679"/>
    <property type="match status" value="1"/>
</dbReference>
<evidence type="ECO:0000259" key="1">
    <source>
        <dbReference type="SMART" id="SM00587"/>
    </source>
</evidence>
<dbReference type="InterPro" id="IPR012877">
    <property type="entry name" value="Dhs-27"/>
</dbReference>
<keyword evidence="3" id="KW-1185">Reference proteome</keyword>
<reference evidence="2" key="1">
    <citation type="submission" date="2023-07" db="EMBL/GenBank/DDBJ databases">
        <authorList>
            <consortium name="CYATHOMIX"/>
        </authorList>
    </citation>
    <scope>NUCLEOTIDE SEQUENCE</scope>
    <source>
        <strain evidence="2">N/A</strain>
    </source>
</reference>
<dbReference type="InterPro" id="IPR015897">
    <property type="entry name" value="CHK_kinase-like"/>
</dbReference>
<sequence length="422" mass="48651">MNLHTPGNGLFETHVTWEDIEKDMLRELQTKASFGPRKSAKDLAEGIGFLSKMLLIDPDWQNADKELPKRFVVKILTQMIVANMTAEMSAIGDSATDYGESYKKAHNTEVLVYNYLIKHSHGRVLLPKIYHTKSFTESNPLKGYIIMEYLGNARADFCSSFDINSVKEVFPTIAAMEAMSLKFTTEERNQFTTTFYQQFYGKMCEDNVFVKSIEMLRTLDDGRFNKKVDKLEAYANHMLDPVKVDRLADDLGMQRVLCHGDLWTGNVLWVKEDNNELKANAIIDFQCAHLGCPAVDIASMLLSCLSGKDRQEHWTELLELFYSNLKEEVGDMKMPYTFEQLKESYCQCLPFIGFTFLPFMIPFLDKMRKENIEENKQKLESLLERMDYLLDDMISFYKRNKEKNLQTVTVPGKQFGSSKLAN</sequence>
<dbReference type="SMART" id="SM00587">
    <property type="entry name" value="CHK"/>
    <property type="match status" value="1"/>
</dbReference>
<accession>A0AA36HAX0</accession>
<organism evidence="2 3">
    <name type="scientific">Cylicocyclus nassatus</name>
    <name type="common">Nematode worm</name>
    <dbReference type="NCBI Taxonomy" id="53992"/>
    <lineage>
        <taxon>Eukaryota</taxon>
        <taxon>Metazoa</taxon>
        <taxon>Ecdysozoa</taxon>
        <taxon>Nematoda</taxon>
        <taxon>Chromadorea</taxon>
        <taxon>Rhabditida</taxon>
        <taxon>Rhabditina</taxon>
        <taxon>Rhabditomorpha</taxon>
        <taxon>Strongyloidea</taxon>
        <taxon>Strongylidae</taxon>
        <taxon>Cylicocyclus</taxon>
    </lineage>
</organism>
<dbReference type="PANTHER" id="PTHR23020:SF8">
    <property type="entry name" value="CHK KINASE-LIKE DOMAIN-CONTAINING PROTEIN"/>
    <property type="match status" value="1"/>
</dbReference>
<dbReference type="PANTHER" id="PTHR23020">
    <property type="entry name" value="UNCHARACTERIZED NUCLEAR HORMONE RECEPTOR-RELATED"/>
    <property type="match status" value="1"/>
</dbReference>